<dbReference type="AlphaFoldDB" id="A0A3A8G0Z7"/>
<evidence type="ECO:0000313" key="2">
    <source>
        <dbReference type="Proteomes" id="UP000281084"/>
    </source>
</evidence>
<protein>
    <recommendedName>
        <fullName evidence="3">Glycine zipper domain-containing protein</fullName>
    </recommendedName>
</protein>
<name>A0A3A8G0Z7_9GAMM</name>
<organism evidence="1 2">
    <name type="scientific">Acinetobacter cumulans</name>
    <dbReference type="NCBI Taxonomy" id="2136182"/>
    <lineage>
        <taxon>Bacteria</taxon>
        <taxon>Pseudomonadati</taxon>
        <taxon>Pseudomonadota</taxon>
        <taxon>Gammaproteobacteria</taxon>
        <taxon>Moraxellales</taxon>
        <taxon>Moraxellaceae</taxon>
        <taxon>Acinetobacter</taxon>
    </lineage>
</organism>
<accession>A0A3A8G0Z7</accession>
<reference evidence="1 2" key="1">
    <citation type="submission" date="2018-09" db="EMBL/GenBank/DDBJ databases">
        <title>The draft genome of Acinetobacter spp. strains.</title>
        <authorList>
            <person name="Qin J."/>
            <person name="Feng Y."/>
            <person name="Zong Z."/>
        </authorList>
    </citation>
    <scope>NUCLEOTIDE SEQUENCE [LARGE SCALE GENOMIC DNA]</scope>
    <source>
        <strain evidence="1 2">WCHAc060002</strain>
    </source>
</reference>
<sequence length="98" mass="9965">MKFGGRVLVVISIAYAGYEIYNAENKEKETYRQGITIGGGIAGGAAGGATAGLICGPGSPICSTVGVIIGGAIGGVSAYLLVDAFDEELEAFTQWTLF</sequence>
<gene>
    <name evidence="1" type="ORF">D7V64_09795</name>
</gene>
<evidence type="ECO:0008006" key="3">
    <source>
        <dbReference type="Google" id="ProtNLM"/>
    </source>
</evidence>
<proteinExistence type="predicted"/>
<evidence type="ECO:0000313" key="1">
    <source>
        <dbReference type="EMBL" id="RKG52408.1"/>
    </source>
</evidence>
<comment type="caution">
    <text evidence="1">The sequence shown here is derived from an EMBL/GenBank/DDBJ whole genome shotgun (WGS) entry which is preliminary data.</text>
</comment>
<dbReference type="EMBL" id="RAXZ01000011">
    <property type="protein sequence ID" value="RKG52408.1"/>
    <property type="molecule type" value="Genomic_DNA"/>
</dbReference>
<dbReference type="Proteomes" id="UP000281084">
    <property type="component" value="Unassembled WGS sequence"/>
</dbReference>